<dbReference type="EMBL" id="CP009512">
    <property type="protein sequence ID" value="AKB65213.1"/>
    <property type="molecule type" value="Genomic_DNA"/>
</dbReference>
<dbReference type="KEGG" id="mmj:MSMAS_2017"/>
<dbReference type="AlphaFoldDB" id="A0A0E3RLT7"/>
<dbReference type="Proteomes" id="UP000033097">
    <property type="component" value="Chromosome"/>
</dbReference>
<organism evidence="1 2">
    <name type="scientific">Methanosarcina mazei S-6</name>
    <dbReference type="NCBI Taxonomy" id="213585"/>
    <lineage>
        <taxon>Archaea</taxon>
        <taxon>Methanobacteriati</taxon>
        <taxon>Methanobacteriota</taxon>
        <taxon>Stenosarchaea group</taxon>
        <taxon>Methanomicrobia</taxon>
        <taxon>Methanosarcinales</taxon>
        <taxon>Methanosarcinaceae</taxon>
        <taxon>Methanosarcina</taxon>
    </lineage>
</organism>
<gene>
    <name evidence="1" type="ORF">MSMAS_2017</name>
</gene>
<evidence type="ECO:0000313" key="1">
    <source>
        <dbReference type="EMBL" id="AKB65213.1"/>
    </source>
</evidence>
<sequence>MFHSFFNTYCNKKDSDEKLKRHIGETQIPKFSVLVQDILDNAYRDNLIIEDLKQNENIITEFPKKIAELVYSISIIDNSIDKKEDCVDELILISDICIFMEKFLNTIKYLDNLELNIEISKLLQDVNNLFNLLGKELALKRDFNKFYVNYDMPNYLKLTNSDFLLYIDLTLQLIRMDKREYIASFFKYYSLMDMLIDSIVDFEDDYESKSYNPLQNIVKSDVYDIDTITNIAMSYGKDAMKIANEQNGHLAMYLTYLARAEIEALSIFKKYTYELSRDKNLRKQILKPYPWEESETNLNINLSIWKFTESPIK</sequence>
<dbReference type="RefSeq" id="WP_011034598.1">
    <property type="nucleotide sequence ID" value="NZ_CP009512.1"/>
</dbReference>
<accession>A0A0E3RLT7</accession>
<protein>
    <submittedName>
        <fullName evidence="1">Uncharacterized protein</fullName>
    </submittedName>
</protein>
<reference evidence="1 2" key="1">
    <citation type="submission" date="2014-07" db="EMBL/GenBank/DDBJ databases">
        <title>Methanogenic archaea and the global carbon cycle.</title>
        <authorList>
            <person name="Henriksen J.R."/>
            <person name="Luke J."/>
            <person name="Reinhart S."/>
            <person name="Benedict M.N."/>
            <person name="Youngblut N.D."/>
            <person name="Metcalf M.E."/>
            <person name="Whitaker R.J."/>
            <person name="Metcalf W.W."/>
        </authorList>
    </citation>
    <scope>NUCLEOTIDE SEQUENCE [LARGE SCALE GENOMIC DNA]</scope>
    <source>
        <strain evidence="1 2">S-6</strain>
    </source>
</reference>
<dbReference type="HOGENOM" id="CLU_887434_0_0_2"/>
<name>A0A0E3RLT7_METMZ</name>
<proteinExistence type="predicted"/>
<dbReference type="PATRIC" id="fig|213585.10.peg.2569"/>
<dbReference type="GeneID" id="24878310"/>
<evidence type="ECO:0000313" key="2">
    <source>
        <dbReference type="Proteomes" id="UP000033097"/>
    </source>
</evidence>